<proteinExistence type="predicted"/>
<accession>U5DBF5</accession>
<dbReference type="EMBL" id="KI392068">
    <property type="protein sequence ID" value="ERN19515.1"/>
    <property type="molecule type" value="Genomic_DNA"/>
</dbReference>
<gene>
    <name evidence="1" type="ORF">AMTR_s00062p00030200</name>
</gene>
<evidence type="ECO:0000313" key="1">
    <source>
        <dbReference type="EMBL" id="ERN19515.1"/>
    </source>
</evidence>
<dbReference type="AlphaFoldDB" id="U5DBF5"/>
<dbReference type="Gramene" id="ERN19515">
    <property type="protein sequence ID" value="ERN19515"/>
    <property type="gene ID" value="AMTR_s00062p00030200"/>
</dbReference>
<reference evidence="2" key="1">
    <citation type="journal article" date="2013" name="Science">
        <title>The Amborella genome and the evolution of flowering plants.</title>
        <authorList>
            <consortium name="Amborella Genome Project"/>
        </authorList>
    </citation>
    <scope>NUCLEOTIDE SEQUENCE [LARGE SCALE GENOMIC DNA]</scope>
</reference>
<keyword evidence="2" id="KW-1185">Reference proteome</keyword>
<sequence length="102" mass="11268">MPSPQGWQWTRWLGPVCPGLAQPVKDQRQALTWPGLALAPSIASPSPACGTIEQNLGGSSVGNSHGIRGLIRDYLGNMFDIFLRTMWLNETKISSCLRVFWK</sequence>
<dbReference type="HOGENOM" id="CLU_2281231_0_0_1"/>
<protein>
    <submittedName>
        <fullName evidence="1">Uncharacterized protein</fullName>
    </submittedName>
</protein>
<organism evidence="1 2">
    <name type="scientific">Amborella trichopoda</name>
    <dbReference type="NCBI Taxonomy" id="13333"/>
    <lineage>
        <taxon>Eukaryota</taxon>
        <taxon>Viridiplantae</taxon>
        <taxon>Streptophyta</taxon>
        <taxon>Embryophyta</taxon>
        <taxon>Tracheophyta</taxon>
        <taxon>Spermatophyta</taxon>
        <taxon>Magnoliopsida</taxon>
        <taxon>Amborellales</taxon>
        <taxon>Amborellaceae</taxon>
        <taxon>Amborella</taxon>
    </lineage>
</organism>
<name>U5DBF5_AMBTC</name>
<evidence type="ECO:0000313" key="2">
    <source>
        <dbReference type="Proteomes" id="UP000017836"/>
    </source>
</evidence>
<dbReference type="Proteomes" id="UP000017836">
    <property type="component" value="Unassembled WGS sequence"/>
</dbReference>